<accession>A0A7Y7V7N4</accession>
<keyword evidence="1" id="KW-0175">Coiled coil</keyword>
<dbReference type="Pfam" id="PF12532">
    <property type="entry name" value="DUF3732"/>
    <property type="match status" value="1"/>
</dbReference>
<dbReference type="InterPro" id="IPR027417">
    <property type="entry name" value="P-loop_NTPase"/>
</dbReference>
<dbReference type="Gene3D" id="3.40.50.300">
    <property type="entry name" value="P-loop containing nucleotide triphosphate hydrolases"/>
    <property type="match status" value="1"/>
</dbReference>
<evidence type="ECO:0000313" key="2">
    <source>
        <dbReference type="EMBL" id="NVZ57752.1"/>
    </source>
</evidence>
<gene>
    <name evidence="2" type="ORF">HX797_15905</name>
</gene>
<dbReference type="RefSeq" id="WP_177034023.1">
    <property type="nucleotide sequence ID" value="NZ_JACAOZ010000012.1"/>
</dbReference>
<protein>
    <submittedName>
        <fullName evidence="2">DUF3732 domain-containing protein</fullName>
    </submittedName>
</protein>
<dbReference type="Proteomes" id="UP000560470">
    <property type="component" value="Unassembled WGS sequence"/>
</dbReference>
<name>A0A7Y7V7N4_9PSED</name>
<dbReference type="EMBL" id="JACAOZ010000012">
    <property type="protein sequence ID" value="NVZ57752.1"/>
    <property type="molecule type" value="Genomic_DNA"/>
</dbReference>
<evidence type="ECO:0000313" key="3">
    <source>
        <dbReference type="Proteomes" id="UP000560470"/>
    </source>
</evidence>
<comment type="caution">
    <text evidence="2">The sequence shown here is derived from an EMBL/GenBank/DDBJ whole genome shotgun (WGS) entry which is preliminary data.</text>
</comment>
<proteinExistence type="predicted"/>
<dbReference type="InterPro" id="IPR022205">
    <property type="entry name" value="DUF3732"/>
</dbReference>
<feature type="coiled-coil region" evidence="1">
    <location>
        <begin position="429"/>
        <end position="456"/>
    </location>
</feature>
<evidence type="ECO:0000256" key="1">
    <source>
        <dbReference type="SAM" id="Coils"/>
    </source>
</evidence>
<reference evidence="2 3" key="1">
    <citation type="submission" date="2020-04" db="EMBL/GenBank/DDBJ databases">
        <title>Molecular characterization of pseudomonads from Agaricus bisporus reveal novel blotch 2 pathogens in Western Europe.</title>
        <authorList>
            <person name="Taparia T."/>
            <person name="Krijger M."/>
            <person name="Haynes E."/>
            <person name="Elpinstone J.G."/>
            <person name="Noble R."/>
            <person name="Van Der Wolf J."/>
        </authorList>
    </citation>
    <scope>NUCLEOTIDE SEQUENCE [LARGE SCALE GENOMIC DNA]</scope>
    <source>
        <strain evidence="2 3">B7002</strain>
    </source>
</reference>
<sequence length="609" mass="69655">MNSIQILNVLLWQKNGILRNLPFLENRVNVITGDSGKGKSSILYIIDYCLLASETKGISKTNIDSKVTWYGLKLKINGKEMMIARPSEENEETSQAFFSESSEIPKVPSLNIKIDNLKKIINDAFGIDSELKIPYGGRHIRTGSKVSFRSFLPHSYQDQNAIIAPEYLYIRPADGRYQESIERTFRMALGVENAKTSTAKAKLLELEQQRVSIERKKESYEKNKLAFSDEIRSLGQEAQALGILEQIPESTDTLLLQLKEVVIDSDMPTLGKNEIENIEKQIFSLKAKNKKYEAFADNKSNYSNSAKQAEDALRPVGFFNEHPELVFPSELANKLIHHLQEELSRLRVAMKSKHQAPFLAEVSDLISANVDEIKKLEGTLVALQKNNKVKSNPKEYYKYIGRLDAKIQLFGSSDTTTFNFDPEEYKTKADQLRSVIDEDNLKVELAEQKLNEFINEKLQRLKLKGYDKFTAHFSEREKLIHLISEDLSSIEKMPDIGSASNYLYLHLAYFLSIHEVAKKHRVTWMPSFMVLDQPSTPYFSNEGEPTDDIISLDAALVEMNNFVKNMDSEGGFQIILLEHIRESHWKKLNLDRFHLVDKELRNGYGLILD</sequence>
<dbReference type="AlphaFoldDB" id="A0A7Y7V7N4"/>
<organism evidence="2 3">
    <name type="scientific">Pseudomonas edaphica</name>
    <dbReference type="NCBI Taxonomy" id="2006980"/>
    <lineage>
        <taxon>Bacteria</taxon>
        <taxon>Pseudomonadati</taxon>
        <taxon>Pseudomonadota</taxon>
        <taxon>Gammaproteobacteria</taxon>
        <taxon>Pseudomonadales</taxon>
        <taxon>Pseudomonadaceae</taxon>
        <taxon>Pseudomonas</taxon>
    </lineage>
</organism>